<protein>
    <submittedName>
        <fullName evidence="2">Uncharacterized protein</fullName>
    </submittedName>
</protein>
<name>A0ABU4WHJ2_9BACT</name>
<evidence type="ECO:0000256" key="1">
    <source>
        <dbReference type="SAM" id="SignalP"/>
    </source>
</evidence>
<feature type="chain" id="PRO_5046983897" evidence="1">
    <location>
        <begin position="19"/>
        <end position="235"/>
    </location>
</feature>
<dbReference type="EMBL" id="JALBUT010000008">
    <property type="protein sequence ID" value="MDX8416025.1"/>
    <property type="molecule type" value="Genomic_DNA"/>
</dbReference>
<organism evidence="2 3">
    <name type="scientific">Intestinicryptomonas porci</name>
    <dbReference type="NCBI Taxonomy" id="2926320"/>
    <lineage>
        <taxon>Bacteria</taxon>
        <taxon>Pseudomonadati</taxon>
        <taxon>Verrucomicrobiota</taxon>
        <taxon>Opitutia</taxon>
        <taxon>Opitutales</taxon>
        <taxon>Intestinicryptomonaceae</taxon>
        <taxon>Intestinicryptomonas</taxon>
    </lineage>
</organism>
<sequence length="235" mass="26736">MKKLLLAILTTLPLLCLSAEKSRVLENYSWPKPNVNTTAFHLIWLGEENSQPALYAQVGEYYARVHFAPKQQLGEKYTVAKNKKINLFYRKLEDGKEYFEKAATFNASSNSLVLGIIPEKEKLETKVADISFENIPIGSSAIINLSPYKIGATYKNKLHFLNSFEIWKADFPMRGKYKMGLISILDTRKKPKLMIQRMLGGTESERAILYVFSTNIPKSESIPLDTKQILPVVEN</sequence>
<keyword evidence="3" id="KW-1185">Reference proteome</keyword>
<comment type="caution">
    <text evidence="2">The sequence shown here is derived from an EMBL/GenBank/DDBJ whole genome shotgun (WGS) entry which is preliminary data.</text>
</comment>
<dbReference type="Proteomes" id="UP001275932">
    <property type="component" value="Unassembled WGS sequence"/>
</dbReference>
<accession>A0ABU4WHJ2</accession>
<reference evidence="2 3" key="1">
    <citation type="submission" date="2022-03" db="EMBL/GenBank/DDBJ databases">
        <title>Novel taxa within the pig intestine.</title>
        <authorList>
            <person name="Wylensek D."/>
            <person name="Bishof K."/>
            <person name="Afrizal A."/>
            <person name="Clavel T."/>
        </authorList>
    </citation>
    <scope>NUCLEOTIDE SEQUENCE [LARGE SCALE GENOMIC DNA]</scope>
    <source>
        <strain evidence="2 3">CLA-KB-P66</strain>
    </source>
</reference>
<evidence type="ECO:0000313" key="3">
    <source>
        <dbReference type="Proteomes" id="UP001275932"/>
    </source>
</evidence>
<evidence type="ECO:0000313" key="2">
    <source>
        <dbReference type="EMBL" id="MDX8416025.1"/>
    </source>
</evidence>
<dbReference type="RefSeq" id="WP_370397478.1">
    <property type="nucleotide sequence ID" value="NZ_JALBUT010000008.1"/>
</dbReference>
<feature type="signal peptide" evidence="1">
    <location>
        <begin position="1"/>
        <end position="18"/>
    </location>
</feature>
<gene>
    <name evidence="2" type="ORF">MOX91_07545</name>
</gene>
<keyword evidence="1" id="KW-0732">Signal</keyword>
<proteinExistence type="predicted"/>